<dbReference type="InterPro" id="IPR036188">
    <property type="entry name" value="FAD/NAD-bd_sf"/>
</dbReference>
<dbReference type="PRINTS" id="PR00420">
    <property type="entry name" value="RNGMNOXGNASE"/>
</dbReference>
<keyword evidence="3" id="KW-1185">Reference proteome</keyword>
<reference evidence="2 3" key="1">
    <citation type="journal article" date="2015" name="Sci. Rep.">
        <title>Unraveling adaptation of Pontibacter korlensis to radiation and infertility in desert through complete genome and comparative transcriptomic analysis.</title>
        <authorList>
            <person name="Dai J."/>
            <person name="Dai W."/>
            <person name="Qiu C."/>
            <person name="Yang Z."/>
            <person name="Zhang Y."/>
            <person name="Zhou M."/>
            <person name="Zhang L."/>
            <person name="Fang C."/>
            <person name="Gao Q."/>
            <person name="Yang Q."/>
            <person name="Li X."/>
            <person name="Wang Z."/>
            <person name="Wang Z."/>
            <person name="Jia Z."/>
            <person name="Chen X."/>
        </authorList>
    </citation>
    <scope>NUCLEOTIDE SEQUENCE [LARGE SCALE GENOMIC DNA]</scope>
    <source>
        <strain evidence="2 3">X14-1T</strain>
    </source>
</reference>
<evidence type="ECO:0000313" key="3">
    <source>
        <dbReference type="Proteomes" id="UP000033109"/>
    </source>
</evidence>
<dbReference type="STRING" id="400092.PKOR_05035"/>
<sequence length="374" mass="41846">MELIKKDVLVIGGGLAGLVSALGLARAGLQVALIEKKAYPFHRVCGEYISNEALPYLRKLGAQISLLDPARINRFMLTSPSGKALFSKLDLGGFGLSRYTLDNHLYELAQQQEVQFFLQQSAQQIHFAHDQFTALLSSGESIQAPVAVGAFGKRSNLDRQLQRSFFRARSPYIGVKYHIKHDFPRDLIALHNFHDGYAGTSAIEDGKHCFCYLTTRENLKKHGSIPAMEQAILCRNPHLQHIFKEAEFLYLQPEVINEISFATKTCVDNHMLMCGDAAGMITPLCGNGMAMAVHSAKLLTDQVLLYFYKGRNRQKLEQQYTFAWKQQFASRLRLGRTVQHLFGGPLLSEVTVGLLKAVPPAVQLIMRQTHGKPF</sequence>
<protein>
    <submittedName>
        <fullName evidence="2">FAD-dependent oxidoreductase</fullName>
    </submittedName>
</protein>
<dbReference type="PATRIC" id="fig|400092.3.peg.1122"/>
<dbReference type="KEGG" id="pko:PKOR_05035"/>
<evidence type="ECO:0000313" key="2">
    <source>
        <dbReference type="EMBL" id="AKD02601.1"/>
    </source>
</evidence>
<dbReference type="AlphaFoldDB" id="A0A0E3UWE0"/>
<dbReference type="PANTHER" id="PTHR42685:SF22">
    <property type="entry name" value="CONDITIONED MEDIUM FACTOR RECEPTOR 1"/>
    <property type="match status" value="1"/>
</dbReference>
<dbReference type="InterPro" id="IPR050407">
    <property type="entry name" value="Geranylgeranyl_reductase"/>
</dbReference>
<accession>A0A0E3UWE0</accession>
<dbReference type="PANTHER" id="PTHR42685">
    <property type="entry name" value="GERANYLGERANYL DIPHOSPHATE REDUCTASE"/>
    <property type="match status" value="1"/>
</dbReference>
<dbReference type="Proteomes" id="UP000033109">
    <property type="component" value="Chromosome"/>
</dbReference>
<dbReference type="SUPFAM" id="SSF51905">
    <property type="entry name" value="FAD/NAD(P)-binding domain"/>
    <property type="match status" value="1"/>
</dbReference>
<evidence type="ECO:0000259" key="1">
    <source>
        <dbReference type="Pfam" id="PF01494"/>
    </source>
</evidence>
<dbReference type="HOGENOM" id="CLU_024648_5_3_10"/>
<dbReference type="Gene3D" id="3.50.50.60">
    <property type="entry name" value="FAD/NAD(P)-binding domain"/>
    <property type="match status" value="1"/>
</dbReference>
<proteinExistence type="predicted"/>
<name>A0A0E3UWE0_9BACT</name>
<dbReference type="EMBL" id="CP009621">
    <property type="protein sequence ID" value="AKD02601.1"/>
    <property type="molecule type" value="Genomic_DNA"/>
</dbReference>
<dbReference type="GO" id="GO:0071949">
    <property type="term" value="F:FAD binding"/>
    <property type="evidence" value="ECO:0007669"/>
    <property type="project" value="InterPro"/>
</dbReference>
<organism evidence="2 3">
    <name type="scientific">Pontibacter korlensis</name>
    <dbReference type="NCBI Taxonomy" id="400092"/>
    <lineage>
        <taxon>Bacteria</taxon>
        <taxon>Pseudomonadati</taxon>
        <taxon>Bacteroidota</taxon>
        <taxon>Cytophagia</taxon>
        <taxon>Cytophagales</taxon>
        <taxon>Hymenobacteraceae</taxon>
        <taxon>Pontibacter</taxon>
    </lineage>
</organism>
<feature type="domain" description="FAD-binding" evidence="1">
    <location>
        <begin position="7"/>
        <end position="321"/>
    </location>
</feature>
<gene>
    <name evidence="2" type="ORF">PKOR_05035</name>
</gene>
<dbReference type="InterPro" id="IPR002938">
    <property type="entry name" value="FAD-bd"/>
</dbReference>
<dbReference type="Pfam" id="PF01494">
    <property type="entry name" value="FAD_binding_3"/>
    <property type="match status" value="1"/>
</dbReference>